<feature type="transmembrane region" description="Helical" evidence="8">
    <location>
        <begin position="362"/>
        <end position="383"/>
    </location>
</feature>
<reference evidence="10 11" key="1">
    <citation type="submission" date="2013-06" db="EMBL/GenBank/DDBJ databases">
        <authorList>
            <person name="Weinstock G."/>
            <person name="Sodergren E."/>
            <person name="Lobos E.A."/>
            <person name="Fulton L."/>
            <person name="Fulton R."/>
            <person name="Courtney L."/>
            <person name="Fronick C."/>
            <person name="O'Laughlin M."/>
            <person name="Godfrey J."/>
            <person name="Wilson R.M."/>
            <person name="Miner T."/>
            <person name="Farmer C."/>
            <person name="Delehaunty K."/>
            <person name="Cordes M."/>
            <person name="Minx P."/>
            <person name="Tomlinson C."/>
            <person name="Chen J."/>
            <person name="Wollam A."/>
            <person name="Pepin K.H."/>
            <person name="Bhonagiri V."/>
            <person name="Zhang X."/>
            <person name="Warren W."/>
            <person name="Mitreva M."/>
            <person name="Mardis E.R."/>
            <person name="Wilson R.K."/>
        </authorList>
    </citation>
    <scope>NUCLEOTIDE SEQUENCE [LARGE SCALE GENOMIC DNA]</scope>
    <source>
        <strain evidence="10 11">JCP8108</strain>
    </source>
</reference>
<feature type="transmembrane region" description="Helical" evidence="8">
    <location>
        <begin position="122"/>
        <end position="143"/>
    </location>
</feature>
<evidence type="ECO:0000256" key="4">
    <source>
        <dbReference type="ARBA" id="ARBA00022692"/>
    </source>
</evidence>
<dbReference type="PATRIC" id="fig|1261066.4.peg.251"/>
<accession>S4H0N2</accession>
<evidence type="ECO:0000256" key="2">
    <source>
        <dbReference type="ARBA" id="ARBA00008583"/>
    </source>
</evidence>
<evidence type="ECO:0000256" key="1">
    <source>
        <dbReference type="ARBA" id="ARBA00004141"/>
    </source>
</evidence>
<keyword evidence="7 8" id="KW-0472">Membrane</keyword>
<evidence type="ECO:0000256" key="8">
    <source>
        <dbReference type="SAM" id="Phobius"/>
    </source>
</evidence>
<dbReference type="AlphaFoldDB" id="S4H0N2"/>
<feature type="transmembrane region" description="Helical" evidence="8">
    <location>
        <begin position="462"/>
        <end position="482"/>
    </location>
</feature>
<comment type="similarity">
    <text evidence="2">Belongs to the amino acid-polyamine-organocation (APC) superfamily. Amino acid transporter (AAT) (TC 2.A.3.1) family.</text>
</comment>
<organism evidence="10 11">
    <name type="scientific">Gardnerella vaginalis JCP8108</name>
    <dbReference type="NCBI Taxonomy" id="1261066"/>
    <lineage>
        <taxon>Bacteria</taxon>
        <taxon>Bacillati</taxon>
        <taxon>Actinomycetota</taxon>
        <taxon>Actinomycetes</taxon>
        <taxon>Bifidobacteriales</taxon>
        <taxon>Bifidobacteriaceae</taxon>
        <taxon>Gardnerella</taxon>
    </lineage>
</organism>
<gene>
    <name evidence="10" type="ORF">HMPREF1581_00260</name>
</gene>
<dbReference type="EMBL" id="ATJJ01000009">
    <property type="protein sequence ID" value="EPI49180.1"/>
    <property type="molecule type" value="Genomic_DNA"/>
</dbReference>
<evidence type="ECO:0000313" key="11">
    <source>
        <dbReference type="Proteomes" id="UP000014521"/>
    </source>
</evidence>
<keyword evidence="5" id="KW-0029">Amino-acid transport</keyword>
<evidence type="ECO:0000256" key="3">
    <source>
        <dbReference type="ARBA" id="ARBA00022448"/>
    </source>
</evidence>
<feature type="transmembrane region" description="Helical" evidence="8">
    <location>
        <begin position="433"/>
        <end position="450"/>
    </location>
</feature>
<comment type="caution">
    <text evidence="10">The sequence shown here is derived from an EMBL/GenBank/DDBJ whole genome shotgun (WGS) entry which is preliminary data.</text>
</comment>
<keyword evidence="6 8" id="KW-1133">Transmembrane helix</keyword>
<dbReference type="GO" id="GO:0016020">
    <property type="term" value="C:membrane"/>
    <property type="evidence" value="ECO:0007669"/>
    <property type="project" value="UniProtKB-SubCell"/>
</dbReference>
<feature type="transmembrane region" description="Helical" evidence="8">
    <location>
        <begin position="221"/>
        <end position="242"/>
    </location>
</feature>
<evidence type="ECO:0000256" key="7">
    <source>
        <dbReference type="ARBA" id="ARBA00023136"/>
    </source>
</evidence>
<evidence type="ECO:0000313" key="10">
    <source>
        <dbReference type="EMBL" id="EPI49180.1"/>
    </source>
</evidence>
<feature type="transmembrane region" description="Helical" evidence="8">
    <location>
        <begin position="389"/>
        <end position="413"/>
    </location>
</feature>
<dbReference type="InterPro" id="IPR004841">
    <property type="entry name" value="AA-permease/SLC12A_dom"/>
</dbReference>
<dbReference type="PROSITE" id="PS00218">
    <property type="entry name" value="AMINO_ACID_PERMEASE_1"/>
    <property type="match status" value="1"/>
</dbReference>
<dbReference type="HOGENOM" id="CLU_007946_12_2_11"/>
<name>S4H0N2_GARVA</name>
<evidence type="ECO:0000259" key="9">
    <source>
        <dbReference type="Pfam" id="PF00324"/>
    </source>
</evidence>
<comment type="subcellular location">
    <subcellularLocation>
        <location evidence="1">Membrane</location>
        <topology evidence="1">Multi-pass membrane protein</topology>
    </subcellularLocation>
</comment>
<feature type="transmembrane region" description="Helical" evidence="8">
    <location>
        <begin position="43"/>
        <end position="65"/>
    </location>
</feature>
<dbReference type="Gene3D" id="1.20.1740.10">
    <property type="entry name" value="Amino acid/polyamine transporter I"/>
    <property type="match status" value="1"/>
</dbReference>
<feature type="transmembrane region" description="Helical" evidence="8">
    <location>
        <begin position="263"/>
        <end position="285"/>
    </location>
</feature>
<dbReference type="Proteomes" id="UP000014521">
    <property type="component" value="Unassembled WGS sequence"/>
</dbReference>
<evidence type="ECO:0000256" key="5">
    <source>
        <dbReference type="ARBA" id="ARBA00022970"/>
    </source>
</evidence>
<dbReference type="InterPro" id="IPR004840">
    <property type="entry name" value="Amino_acid_permease_CS"/>
</dbReference>
<dbReference type="PANTHER" id="PTHR43341:SF1">
    <property type="entry name" value="GENERAL AMINO-ACID PERMEASE GAP1"/>
    <property type="match status" value="1"/>
</dbReference>
<feature type="transmembrane region" description="Helical" evidence="8">
    <location>
        <begin position="180"/>
        <end position="201"/>
    </location>
</feature>
<dbReference type="GO" id="GO:0015171">
    <property type="term" value="F:amino acid transmembrane transporter activity"/>
    <property type="evidence" value="ECO:0007669"/>
    <property type="project" value="TreeGrafter"/>
</dbReference>
<dbReference type="Pfam" id="PF00324">
    <property type="entry name" value="AA_permease"/>
    <property type="match status" value="1"/>
</dbReference>
<evidence type="ECO:0000256" key="6">
    <source>
        <dbReference type="ARBA" id="ARBA00022989"/>
    </source>
</evidence>
<sequence length="500" mass="54101">MHTVACLPLFEYCQKEETMNNDSSSNTESQTVHRGLKTRHISMIALGGSIGTGLFVASGATIHMAGPGGALLAYAAIGIMVYFLMTSLGEMATYMPISGSFASYSGKFIDPALGFAMGWNYWFNWAITVAVDISTAAIVLQYWLPKVPIWVFSLTVLVIILLINILTVKCFGETEYWLSIIKVVTVIIFLAIGLLTIVGILGGKAPLLSNFTHKNAPFAGGIPAVLGAFAIAGFSFQGTELIGITAGESATPDKSIPKAVKQVFWRIVLFYILAIFVIACIIPYTSPSLLGSEASDISISPFTLVFQRAGLAIAATIMNAVVLTSVISAANSGMYASTRMLYALAKDNHAPKMFGNVDRRGVPMQSLVATFVVALLTFLMSIFGTQIYMFLVAASGLTGFIAWAGIAAAHYRFRKAYIAQGKSLDDLVYKAKWYPFGPIVALVLCILVIVGQDLESFHTLNWQAIGITYMSVPLFIVLYVGYKIKYHTKVIPLDQVDLTK</sequence>
<dbReference type="PANTHER" id="PTHR43341">
    <property type="entry name" value="AMINO ACID PERMEASE"/>
    <property type="match status" value="1"/>
</dbReference>
<keyword evidence="4 8" id="KW-0812">Transmembrane</keyword>
<feature type="transmembrane region" description="Helical" evidence="8">
    <location>
        <begin position="71"/>
        <end position="88"/>
    </location>
</feature>
<keyword evidence="3" id="KW-0813">Transport</keyword>
<feature type="domain" description="Amino acid permease/ SLC12A" evidence="9">
    <location>
        <begin position="40"/>
        <end position="489"/>
    </location>
</feature>
<protein>
    <submittedName>
        <fullName evidence="10">Lysine-specific permease</fullName>
    </submittedName>
</protein>
<dbReference type="InterPro" id="IPR050524">
    <property type="entry name" value="APC_YAT"/>
</dbReference>
<feature type="transmembrane region" description="Helical" evidence="8">
    <location>
        <begin position="149"/>
        <end position="168"/>
    </location>
</feature>
<dbReference type="PIRSF" id="PIRSF006060">
    <property type="entry name" value="AA_transporter"/>
    <property type="match status" value="1"/>
</dbReference>
<feature type="transmembrane region" description="Helical" evidence="8">
    <location>
        <begin position="305"/>
        <end position="330"/>
    </location>
</feature>
<dbReference type="FunFam" id="1.20.1740.10:FF:000001">
    <property type="entry name" value="Amino acid permease"/>
    <property type="match status" value="1"/>
</dbReference>
<proteinExistence type="inferred from homology"/>